<dbReference type="Pfam" id="PF07484">
    <property type="entry name" value="Collar"/>
    <property type="match status" value="1"/>
</dbReference>
<evidence type="ECO:0000259" key="1">
    <source>
        <dbReference type="Pfam" id="PF07484"/>
    </source>
</evidence>
<proteinExistence type="predicted"/>
<reference evidence="2 3" key="1">
    <citation type="journal article" date="2012" name="Stand. Genomic Sci.">
        <title>Complete genome sequence of the melanogenic marine bacterium Marinomonas mediterranea type strain (MMB-1(T)).</title>
        <authorList>
            <person name="Lucas-Elio P."/>
            <person name="Goodwin L."/>
            <person name="Woyke T."/>
            <person name="Pitluck S."/>
            <person name="Nolan M."/>
            <person name="Kyrpides N.C."/>
            <person name="Detter J.C."/>
            <person name="Copeland A."/>
            <person name="Teshima H."/>
            <person name="Bruce D."/>
            <person name="Detter C."/>
            <person name="Tapia R."/>
            <person name="Han S."/>
            <person name="Land M.L."/>
            <person name="Ivanova N."/>
            <person name="Mikhailova N."/>
            <person name="Johnston A.W."/>
            <person name="Sanchez-Amat A."/>
        </authorList>
    </citation>
    <scope>NUCLEOTIDE SEQUENCE [LARGE SCALE GENOMIC DNA]</scope>
    <source>
        <strain evidence="3">ATCC 700492 / JCM 21426 / NBRC 103028 / MMB-1</strain>
    </source>
</reference>
<accession>F2JVI9</accession>
<keyword evidence="3" id="KW-1185">Reference proteome</keyword>
<dbReference type="AlphaFoldDB" id="F2JVI9"/>
<dbReference type="SUPFAM" id="SSF88874">
    <property type="entry name" value="Receptor-binding domain of short tail fibre protein gp12"/>
    <property type="match status" value="1"/>
</dbReference>
<dbReference type="eggNOG" id="COG4675">
    <property type="taxonomic scope" value="Bacteria"/>
</dbReference>
<dbReference type="KEGG" id="mme:Marme_1260"/>
<gene>
    <name evidence="2" type="ordered locus">Marme_1260</name>
</gene>
<dbReference type="OrthoDB" id="9810174at2"/>
<evidence type="ECO:0000313" key="3">
    <source>
        <dbReference type="Proteomes" id="UP000001062"/>
    </source>
</evidence>
<feature type="domain" description="Phage tail collar" evidence="1">
    <location>
        <begin position="7"/>
        <end position="63"/>
    </location>
</feature>
<dbReference type="InterPro" id="IPR011083">
    <property type="entry name" value="Phage_tail_collar_dom"/>
</dbReference>
<evidence type="ECO:0000313" key="2">
    <source>
        <dbReference type="EMBL" id="ADZ90533.1"/>
    </source>
</evidence>
<sequence>MAEAFIGEIRALGFSFAPRGWYACLGNLIAINQDTTLYSIIGDYYGGDGRVSFALPNLTGRAPLHVGGFSSTGPGLNTHILGRREGASAMHLLEKELPKHTHDVYAYQPPGDSDSPTSDRILANQISAKEFINDASVTPDTRMDIRTLQSSGSSQPHENRQPYLAVNFCICSEGTYPSRN</sequence>
<name>F2JVI9_MARM1</name>
<dbReference type="Gene3D" id="3.90.1340.10">
    <property type="entry name" value="Phage tail collar domain"/>
    <property type="match status" value="1"/>
</dbReference>
<organism evidence="2 3">
    <name type="scientific">Marinomonas mediterranea (strain ATCC 700492 / JCM 21426 / NBRC 103028 / MMB-1)</name>
    <dbReference type="NCBI Taxonomy" id="717774"/>
    <lineage>
        <taxon>Bacteria</taxon>
        <taxon>Pseudomonadati</taxon>
        <taxon>Pseudomonadota</taxon>
        <taxon>Gammaproteobacteria</taxon>
        <taxon>Oceanospirillales</taxon>
        <taxon>Oceanospirillaceae</taxon>
        <taxon>Marinomonas</taxon>
    </lineage>
</organism>
<dbReference type="EMBL" id="CP002583">
    <property type="protein sequence ID" value="ADZ90533.1"/>
    <property type="molecule type" value="Genomic_DNA"/>
</dbReference>
<dbReference type="InterPro" id="IPR037053">
    <property type="entry name" value="Phage_tail_collar_dom_sf"/>
</dbReference>
<dbReference type="STRING" id="717774.Marme_1260"/>
<protein>
    <submittedName>
        <fullName evidence="2">Tail Collar domain protein</fullName>
    </submittedName>
</protein>
<dbReference type="PATRIC" id="fig|717774.3.peg.1307"/>
<dbReference type="Proteomes" id="UP000001062">
    <property type="component" value="Chromosome"/>
</dbReference>
<dbReference type="HOGENOM" id="CLU_087872_1_1_6"/>
<dbReference type="RefSeq" id="WP_013660438.1">
    <property type="nucleotide sequence ID" value="NC_015276.1"/>
</dbReference>